<comment type="similarity">
    <text evidence="1">Belongs to the glycosyl hydrolase 63 family.</text>
</comment>
<dbReference type="InterPro" id="IPR004888">
    <property type="entry name" value="Glycoside_hydrolase_63"/>
</dbReference>
<proteinExistence type="inferred from homology"/>
<dbReference type="InterPro" id="IPR054491">
    <property type="entry name" value="MGH1-like_GH"/>
</dbReference>
<organism evidence="5 6">
    <name type="scientific">Streptomyces calvus</name>
    <dbReference type="NCBI Taxonomy" id="67282"/>
    <lineage>
        <taxon>Bacteria</taxon>
        <taxon>Bacillati</taxon>
        <taxon>Actinomycetota</taxon>
        <taxon>Actinomycetes</taxon>
        <taxon>Kitasatosporales</taxon>
        <taxon>Streptomycetaceae</taxon>
        <taxon>Streptomyces</taxon>
    </lineage>
</organism>
<dbReference type="Proteomes" id="UP000530412">
    <property type="component" value="Unassembled WGS sequence"/>
</dbReference>
<dbReference type="Gene3D" id="1.50.10.10">
    <property type="match status" value="1"/>
</dbReference>
<dbReference type="SUPFAM" id="SSF48208">
    <property type="entry name" value="Six-hairpin glycosidases"/>
    <property type="match status" value="1"/>
</dbReference>
<dbReference type="GO" id="GO:0004573">
    <property type="term" value="F:Glc3Man9GlcNAc2 oligosaccharide glucosidase activity"/>
    <property type="evidence" value="ECO:0007669"/>
    <property type="project" value="InterPro"/>
</dbReference>
<accession>A0AA40S9E3</accession>
<evidence type="ECO:0000256" key="3">
    <source>
        <dbReference type="ARBA" id="ARBA00023295"/>
    </source>
</evidence>
<evidence type="ECO:0000256" key="1">
    <source>
        <dbReference type="ARBA" id="ARBA00010833"/>
    </source>
</evidence>
<sequence length="433" mass="48345">MSARLPSEHAVAVEHALKTLTHNRRTGSMDGFTYDFTCPSPSSYPFQWAWDSCFHAIALARTDTARARAEIESLLHGVDVHGFLPHMLLWQEDLRARASQDFRMAVWDGWKSVSLAPPVLARAIERIHEVDGDEQWLHQVLPVTCRYYDWLHRTRRTGTGLLAIHHPDESGLDSSPKYDTALGIESGTGPEVARAWHARMSDILAAYSPGRRPDSDLSRHGRFHWADVLFNSIYADGLARLARLVARAATYGPDAGRRFAERAEQVSAALMRECWDSEKGCFHDLDLLAARREETLTISSLFPVIVEHIPDPVARRVIDDHLTNTDEFWLPYPLPSVAANEPAFDPDFTTEAIFRGSSWVNLNWYLYWGLRARGAREAAGVLAARTIAVAASAGMRECYGPYSGQGHGAVSFGWSSLVLDLIDAEAREPGGER</sequence>
<dbReference type="InterPro" id="IPR008928">
    <property type="entry name" value="6-hairpin_glycosidase_sf"/>
</dbReference>
<keyword evidence="3" id="KW-0326">Glycosidase</keyword>
<protein>
    <submittedName>
        <fullName evidence="5">Glycogen debranching enzyme</fullName>
    </submittedName>
</protein>
<dbReference type="PANTHER" id="PTHR10412:SF11">
    <property type="entry name" value="MANNOSYL-OLIGOSACCHARIDE GLUCOSIDASE"/>
    <property type="match status" value="1"/>
</dbReference>
<dbReference type="AlphaFoldDB" id="A0AA40S9E3"/>
<dbReference type="GO" id="GO:0009311">
    <property type="term" value="P:oligosaccharide metabolic process"/>
    <property type="evidence" value="ECO:0007669"/>
    <property type="project" value="InterPro"/>
</dbReference>
<feature type="domain" description="Mannosylglycerate hydrolase MGH1-like glycoside hydrolase" evidence="4">
    <location>
        <begin position="44"/>
        <end position="415"/>
    </location>
</feature>
<evidence type="ECO:0000313" key="5">
    <source>
        <dbReference type="EMBL" id="MBA8942232.1"/>
    </source>
</evidence>
<dbReference type="Pfam" id="PF22422">
    <property type="entry name" value="MGH1-like_GH"/>
    <property type="match status" value="1"/>
</dbReference>
<keyword evidence="2" id="KW-0378">Hydrolase</keyword>
<dbReference type="RefSeq" id="WP_142192157.1">
    <property type="nucleotide sequence ID" value="NZ_BMSU01000005.1"/>
</dbReference>
<evidence type="ECO:0000256" key="2">
    <source>
        <dbReference type="ARBA" id="ARBA00022801"/>
    </source>
</evidence>
<reference evidence="5 6" key="1">
    <citation type="submission" date="2020-08" db="EMBL/GenBank/DDBJ databases">
        <title>Genomic Encyclopedia of Type Strains, Phase III (KMG-III): the genomes of soil and plant-associated and newly described type strains.</title>
        <authorList>
            <person name="Whitman W."/>
        </authorList>
    </citation>
    <scope>NUCLEOTIDE SEQUENCE [LARGE SCALE GENOMIC DNA]</scope>
    <source>
        <strain evidence="5 6">CECT 3271</strain>
    </source>
</reference>
<gene>
    <name evidence="5" type="ORF">FHS33_000621</name>
</gene>
<name>A0AA40S9E3_9ACTN</name>
<evidence type="ECO:0000313" key="6">
    <source>
        <dbReference type="Proteomes" id="UP000530412"/>
    </source>
</evidence>
<evidence type="ECO:0000259" key="4">
    <source>
        <dbReference type="Pfam" id="PF22422"/>
    </source>
</evidence>
<dbReference type="PANTHER" id="PTHR10412">
    <property type="entry name" value="MANNOSYL-OLIGOSACCHARIDE GLUCOSIDASE"/>
    <property type="match status" value="1"/>
</dbReference>
<dbReference type="InterPro" id="IPR012341">
    <property type="entry name" value="6hp_glycosidase-like_sf"/>
</dbReference>
<dbReference type="EMBL" id="JACJIE010000001">
    <property type="protein sequence ID" value="MBA8942232.1"/>
    <property type="molecule type" value="Genomic_DNA"/>
</dbReference>
<dbReference type="GO" id="GO:0006487">
    <property type="term" value="P:protein N-linked glycosylation"/>
    <property type="evidence" value="ECO:0007669"/>
    <property type="project" value="TreeGrafter"/>
</dbReference>
<comment type="caution">
    <text evidence="5">The sequence shown here is derived from an EMBL/GenBank/DDBJ whole genome shotgun (WGS) entry which is preliminary data.</text>
</comment>